<dbReference type="InterPro" id="IPR036179">
    <property type="entry name" value="Ig-like_dom_sf"/>
</dbReference>
<dbReference type="InterPro" id="IPR007110">
    <property type="entry name" value="Ig-like_dom"/>
</dbReference>
<evidence type="ECO:0000259" key="11">
    <source>
        <dbReference type="PROSITE" id="PS50835"/>
    </source>
</evidence>
<dbReference type="InterPro" id="IPR003599">
    <property type="entry name" value="Ig_sub"/>
</dbReference>
<feature type="non-terminal residue" evidence="12">
    <location>
        <position position="1"/>
    </location>
</feature>
<evidence type="ECO:0000256" key="4">
    <source>
        <dbReference type="ARBA" id="ARBA00022859"/>
    </source>
</evidence>
<protein>
    <recommendedName>
        <fullName evidence="11">Ig-like domain-containing protein</fullName>
    </recommendedName>
</protein>
<dbReference type="EMBL" id="JACDTQ010000812">
    <property type="protein sequence ID" value="KAF5925683.1"/>
    <property type="molecule type" value="Genomic_DNA"/>
</dbReference>
<dbReference type="PROSITE" id="PS50835">
    <property type="entry name" value="IG_LIKE"/>
    <property type="match status" value="1"/>
</dbReference>
<evidence type="ECO:0000256" key="9">
    <source>
        <dbReference type="ARBA" id="ARBA00023319"/>
    </source>
</evidence>
<feature type="domain" description="Ig-like" evidence="11">
    <location>
        <begin position="78"/>
        <end position="184"/>
    </location>
</feature>
<evidence type="ECO:0000256" key="2">
    <source>
        <dbReference type="ARBA" id="ARBA00022475"/>
    </source>
</evidence>
<dbReference type="AlphaFoldDB" id="A0A7J7FC93"/>
<keyword evidence="7" id="KW-1015">Disulfide bond</keyword>
<evidence type="ECO:0000256" key="7">
    <source>
        <dbReference type="ARBA" id="ARBA00023157"/>
    </source>
</evidence>
<dbReference type="SMART" id="SM00406">
    <property type="entry name" value="IGv"/>
    <property type="match status" value="2"/>
</dbReference>
<proteinExistence type="predicted"/>
<name>A0A7J7FC93_DICBM</name>
<keyword evidence="2" id="KW-1003">Cell membrane</keyword>
<keyword evidence="13" id="KW-1185">Reference proteome</keyword>
<dbReference type="InterPro" id="IPR013783">
    <property type="entry name" value="Ig-like_fold"/>
</dbReference>
<dbReference type="InterPro" id="IPR013106">
    <property type="entry name" value="Ig_V-set"/>
</dbReference>
<dbReference type="GO" id="GO:0002250">
    <property type="term" value="P:adaptive immune response"/>
    <property type="evidence" value="ECO:0007669"/>
    <property type="project" value="UniProtKB-KW"/>
</dbReference>
<keyword evidence="9" id="KW-0393">Immunoglobulin domain</keyword>
<comment type="caution">
    <text evidence="12">The sequence shown here is derived from an EMBL/GenBank/DDBJ whole genome shotgun (WGS) entry which is preliminary data.</text>
</comment>
<organism evidence="12 13">
    <name type="scientific">Diceros bicornis minor</name>
    <name type="common">South-central black rhinoceros</name>
    <dbReference type="NCBI Taxonomy" id="77932"/>
    <lineage>
        <taxon>Eukaryota</taxon>
        <taxon>Metazoa</taxon>
        <taxon>Chordata</taxon>
        <taxon>Craniata</taxon>
        <taxon>Vertebrata</taxon>
        <taxon>Euteleostomi</taxon>
        <taxon>Mammalia</taxon>
        <taxon>Eutheria</taxon>
        <taxon>Laurasiatheria</taxon>
        <taxon>Perissodactyla</taxon>
        <taxon>Rhinocerotidae</taxon>
        <taxon>Diceros</taxon>
    </lineage>
</organism>
<evidence type="ECO:0000256" key="3">
    <source>
        <dbReference type="ARBA" id="ARBA00022729"/>
    </source>
</evidence>
<evidence type="ECO:0000256" key="6">
    <source>
        <dbReference type="ARBA" id="ARBA00023136"/>
    </source>
</evidence>
<dbReference type="PANTHER" id="PTHR19343:SF25">
    <property type="entry name" value="IG-LIKE DOMAIN-CONTAINING PROTEIN"/>
    <property type="match status" value="1"/>
</dbReference>
<comment type="subcellular location">
    <subcellularLocation>
        <location evidence="1">Cell membrane</location>
    </subcellularLocation>
</comment>
<dbReference type="SUPFAM" id="SSF48726">
    <property type="entry name" value="Immunoglobulin"/>
    <property type="match status" value="2"/>
</dbReference>
<feature type="non-terminal residue" evidence="12">
    <location>
        <position position="184"/>
    </location>
</feature>
<keyword evidence="4" id="KW-0391">Immunity</keyword>
<keyword evidence="6" id="KW-0472">Membrane</keyword>
<dbReference type="InterPro" id="IPR051006">
    <property type="entry name" value="TCR_variable_domain"/>
</dbReference>
<evidence type="ECO:0000256" key="8">
    <source>
        <dbReference type="ARBA" id="ARBA00023170"/>
    </source>
</evidence>
<gene>
    <name evidence="12" type="ORF">HPG69_002132</name>
</gene>
<dbReference type="Pfam" id="PF07686">
    <property type="entry name" value="V-set"/>
    <property type="match status" value="2"/>
</dbReference>
<keyword evidence="10" id="KW-1279">T cell receptor</keyword>
<evidence type="ECO:0000313" key="13">
    <source>
        <dbReference type="Proteomes" id="UP000551758"/>
    </source>
</evidence>
<dbReference type="PANTHER" id="PTHR19343">
    <property type="entry name" value="T CELL RECEPTOR ALPHA VARIABLE 1-2"/>
    <property type="match status" value="1"/>
</dbReference>
<keyword evidence="8" id="KW-0675">Receptor</keyword>
<dbReference type="Gene3D" id="2.60.40.10">
    <property type="entry name" value="Immunoglobulins"/>
    <property type="match status" value="2"/>
</dbReference>
<accession>A0A7J7FC93</accession>
<evidence type="ECO:0000313" key="12">
    <source>
        <dbReference type="EMBL" id="KAF5925683.1"/>
    </source>
</evidence>
<dbReference type="FunFam" id="2.60.40.10:FF:000878">
    <property type="entry name" value="T cell receptor alpha variable 38-1"/>
    <property type="match status" value="1"/>
</dbReference>
<dbReference type="GO" id="GO:0042101">
    <property type="term" value="C:T cell receptor complex"/>
    <property type="evidence" value="ECO:0007669"/>
    <property type="project" value="UniProtKB-KW"/>
</dbReference>
<reference evidence="12 13" key="1">
    <citation type="journal article" date="2020" name="Mol. Biol. Evol.">
        <title>Interspecific Gene Flow and the Evolution of Specialization in Black and White Rhinoceros.</title>
        <authorList>
            <person name="Moodley Y."/>
            <person name="Westbury M.V."/>
            <person name="Russo I.M."/>
            <person name="Gopalakrishnan S."/>
            <person name="Rakotoarivelo A."/>
            <person name="Olsen R.A."/>
            <person name="Prost S."/>
            <person name="Tunstall T."/>
            <person name="Ryder O.A."/>
            <person name="Dalen L."/>
            <person name="Bruford M.W."/>
        </authorList>
    </citation>
    <scope>NUCLEOTIDE SEQUENCE [LARGE SCALE GENOMIC DNA]</scope>
    <source>
        <strain evidence="12">SBR-YM</strain>
        <tissue evidence="12">Skin</tissue>
    </source>
</reference>
<dbReference type="GO" id="GO:0042605">
    <property type="term" value="F:peptide antigen binding"/>
    <property type="evidence" value="ECO:0007669"/>
    <property type="project" value="TreeGrafter"/>
</dbReference>
<evidence type="ECO:0000256" key="1">
    <source>
        <dbReference type="ARBA" id="ARBA00004236"/>
    </source>
</evidence>
<evidence type="ECO:0000256" key="5">
    <source>
        <dbReference type="ARBA" id="ARBA00023130"/>
    </source>
</evidence>
<evidence type="ECO:0000256" key="10">
    <source>
        <dbReference type="ARBA" id="ARBA00043266"/>
    </source>
</evidence>
<dbReference type="SMART" id="SM00409">
    <property type="entry name" value="IG"/>
    <property type="match status" value="2"/>
</dbReference>
<keyword evidence="3" id="KW-0732">Signal</keyword>
<keyword evidence="5" id="KW-1064">Adaptive immunity</keyword>
<sequence length="184" mass="20548">AFDYFPRYRQYPGEGPAFPIAISSAVNKKEDGRFTIFFSKSAKHFSWTIMAFQPGDSATYICAASSQCSPGTCLYPKPAGSSVAQRITQGQQATSRQEGATVTLDCRYETSDSMYYIFWYKQLPNGEIIFLISQSSSRQNAKNGRYSTNLEKAAKFISLTISTSQLEDSAKYFCALEELTVFEV</sequence>
<dbReference type="Proteomes" id="UP000551758">
    <property type="component" value="Unassembled WGS sequence"/>
</dbReference>